<feature type="chain" id="PRO_5002755849" evidence="1">
    <location>
        <begin position="24"/>
        <end position="122"/>
    </location>
</feature>
<evidence type="ECO:0000313" key="2">
    <source>
        <dbReference type="EMBL" id="ABZ69301.1"/>
    </source>
</evidence>
<dbReference type="EMBL" id="CP000927">
    <property type="protein sequence ID" value="ABZ69301.1"/>
    <property type="molecule type" value="Genomic_DNA"/>
</dbReference>
<dbReference type="HOGENOM" id="CLU_2022554_0_0_5"/>
<organism evidence="2">
    <name type="scientific">Caulobacter sp. (strain K31)</name>
    <dbReference type="NCBI Taxonomy" id="366602"/>
    <lineage>
        <taxon>Bacteria</taxon>
        <taxon>Pseudomonadati</taxon>
        <taxon>Pseudomonadota</taxon>
        <taxon>Alphaproteobacteria</taxon>
        <taxon>Caulobacterales</taxon>
        <taxon>Caulobacteraceae</taxon>
        <taxon>Caulobacter</taxon>
    </lineage>
</organism>
<evidence type="ECO:0000256" key="1">
    <source>
        <dbReference type="SAM" id="SignalP"/>
    </source>
</evidence>
<name>B0T366_CAUSK</name>
<sequence precursor="true">MSRARLLALTALASALFGGAASAEAPRAPFQVQAEPPAISLAQRPFDPTAPRAALPLGYSRAPTPLPRGVARTAVEHQSSDVTAGAGLLCGIQPSADTSGAAMARGYDPDGKFVGAKLALRF</sequence>
<dbReference type="AlphaFoldDB" id="B0T366"/>
<reference evidence="2" key="1">
    <citation type="submission" date="2008-01" db="EMBL/GenBank/DDBJ databases">
        <title>Complete sequence of chromosome of Caulobacter sp. K31.</title>
        <authorList>
            <consortium name="US DOE Joint Genome Institute"/>
            <person name="Copeland A."/>
            <person name="Lucas S."/>
            <person name="Lapidus A."/>
            <person name="Barry K."/>
            <person name="Glavina del Rio T."/>
            <person name="Dalin E."/>
            <person name="Tice H."/>
            <person name="Pitluck S."/>
            <person name="Bruce D."/>
            <person name="Goodwin L."/>
            <person name="Thompson L.S."/>
            <person name="Brettin T."/>
            <person name="Detter J.C."/>
            <person name="Han C."/>
            <person name="Schmutz J."/>
            <person name="Larimer F."/>
            <person name="Land M."/>
            <person name="Hauser L."/>
            <person name="Kyrpides N."/>
            <person name="Kim E."/>
            <person name="Stephens C."/>
            <person name="Richardson P."/>
        </authorList>
    </citation>
    <scope>NUCLEOTIDE SEQUENCE [LARGE SCALE GENOMIC DNA]</scope>
    <source>
        <strain evidence="2">K31</strain>
    </source>
</reference>
<dbReference type="KEGG" id="cak:Caul_0164"/>
<protein>
    <submittedName>
        <fullName evidence="2">Uncharacterized protein</fullName>
    </submittedName>
</protein>
<keyword evidence="1" id="KW-0732">Signal</keyword>
<dbReference type="STRING" id="366602.Caul_0164"/>
<feature type="signal peptide" evidence="1">
    <location>
        <begin position="1"/>
        <end position="23"/>
    </location>
</feature>
<gene>
    <name evidence="2" type="ordered locus">Caul_0164</name>
</gene>
<proteinExistence type="predicted"/>
<accession>B0T366</accession>